<dbReference type="SUPFAM" id="SSF50939">
    <property type="entry name" value="Sialidases"/>
    <property type="match status" value="1"/>
</dbReference>
<protein>
    <submittedName>
        <fullName evidence="2">Exo-alpha-sialidase</fullName>
    </submittedName>
</protein>
<sequence length="352" mass="39479">MLIPAEFERRHRLRLFQGIPAIEVTNEGTLYAAWYSGGQTEGQDNFVLLARKRPCKAWEIPYRIIECVEGVRAFDPALWMDPAGRLHLFWTQAHLFFDGREGVWESVCEQPDAEETLWTPPRRLCDGLMLNKPIVLADGRWLYTVARVGLKRFHSLSAATVIGSECASVACRAQVWESKDSGKTIAFCGEIVDAITDFGEHMLYECGNGLLVMMLRAAPFLRMSQSVDGGHTWSASTFSAIPSPCSRFHVRRLSSSRLLLINHATSQGRNQLCAYLSEDEGKSWGAPFLLDAREQVSYPDARQTADGRIHILYDRGRYDTLEILYACVTEGDLLAGRLLSPDSCLAEIVDRA</sequence>
<dbReference type="InterPro" id="IPR011040">
    <property type="entry name" value="Sialidase"/>
</dbReference>
<dbReference type="PANTHER" id="PTHR43752">
    <property type="entry name" value="BNR/ASP-BOX REPEAT FAMILY PROTEIN"/>
    <property type="match status" value="1"/>
</dbReference>
<feature type="domain" description="Sialidase" evidence="1">
    <location>
        <begin position="28"/>
        <end position="311"/>
    </location>
</feature>
<gene>
    <name evidence="2" type="ORF">IAA84_00815</name>
</gene>
<organism evidence="2 3">
    <name type="scientific">Candidatus Alectryocaccomicrobium excrementavium</name>
    <dbReference type="NCBI Taxonomy" id="2840668"/>
    <lineage>
        <taxon>Bacteria</taxon>
        <taxon>Bacillati</taxon>
        <taxon>Bacillota</taxon>
        <taxon>Clostridia</taxon>
        <taxon>Candidatus Alectryocaccomicrobium</taxon>
    </lineage>
</organism>
<dbReference type="PANTHER" id="PTHR43752:SF2">
    <property type="entry name" value="BNR_ASP-BOX REPEAT FAMILY PROTEIN"/>
    <property type="match status" value="1"/>
</dbReference>
<dbReference type="EMBL" id="DVJN01000013">
    <property type="protein sequence ID" value="HIS91537.1"/>
    <property type="molecule type" value="Genomic_DNA"/>
</dbReference>
<dbReference type="Proteomes" id="UP000824140">
    <property type="component" value="Unassembled WGS sequence"/>
</dbReference>
<evidence type="ECO:0000313" key="3">
    <source>
        <dbReference type="Proteomes" id="UP000824140"/>
    </source>
</evidence>
<dbReference type="Pfam" id="PF13088">
    <property type="entry name" value="BNR_2"/>
    <property type="match status" value="1"/>
</dbReference>
<comment type="caution">
    <text evidence="2">The sequence shown here is derived from an EMBL/GenBank/DDBJ whole genome shotgun (WGS) entry which is preliminary data.</text>
</comment>
<dbReference type="AlphaFoldDB" id="A0A9D1FY50"/>
<reference evidence="2" key="1">
    <citation type="submission" date="2020-10" db="EMBL/GenBank/DDBJ databases">
        <authorList>
            <person name="Gilroy R."/>
        </authorList>
    </citation>
    <scope>NUCLEOTIDE SEQUENCE</scope>
    <source>
        <strain evidence="2">13766</strain>
    </source>
</reference>
<evidence type="ECO:0000313" key="2">
    <source>
        <dbReference type="EMBL" id="HIS91537.1"/>
    </source>
</evidence>
<dbReference type="Gene3D" id="2.120.10.10">
    <property type="match status" value="1"/>
</dbReference>
<accession>A0A9D1FY50</accession>
<name>A0A9D1FY50_9FIRM</name>
<reference evidence="2" key="2">
    <citation type="journal article" date="2021" name="PeerJ">
        <title>Extensive microbial diversity within the chicken gut microbiome revealed by metagenomics and culture.</title>
        <authorList>
            <person name="Gilroy R."/>
            <person name="Ravi A."/>
            <person name="Getino M."/>
            <person name="Pursley I."/>
            <person name="Horton D.L."/>
            <person name="Alikhan N.F."/>
            <person name="Baker D."/>
            <person name="Gharbi K."/>
            <person name="Hall N."/>
            <person name="Watson M."/>
            <person name="Adriaenssens E.M."/>
            <person name="Foster-Nyarko E."/>
            <person name="Jarju S."/>
            <person name="Secka A."/>
            <person name="Antonio M."/>
            <person name="Oren A."/>
            <person name="Chaudhuri R.R."/>
            <person name="La Ragione R."/>
            <person name="Hildebrand F."/>
            <person name="Pallen M.J."/>
        </authorList>
    </citation>
    <scope>NUCLEOTIDE SEQUENCE</scope>
    <source>
        <strain evidence="2">13766</strain>
    </source>
</reference>
<dbReference type="CDD" id="cd15482">
    <property type="entry name" value="Sialidase_non-viral"/>
    <property type="match status" value="1"/>
</dbReference>
<evidence type="ECO:0000259" key="1">
    <source>
        <dbReference type="Pfam" id="PF13088"/>
    </source>
</evidence>
<dbReference type="InterPro" id="IPR036278">
    <property type="entry name" value="Sialidase_sf"/>
</dbReference>
<proteinExistence type="predicted"/>